<dbReference type="EMBL" id="NBNE01010916">
    <property type="protein sequence ID" value="OWY97037.1"/>
    <property type="molecule type" value="Genomic_DNA"/>
</dbReference>
<proteinExistence type="inferred from homology"/>
<evidence type="ECO:0000256" key="3">
    <source>
        <dbReference type="ARBA" id="ARBA00022525"/>
    </source>
</evidence>
<reference evidence="7" key="1">
    <citation type="submission" date="2017-03" db="EMBL/GenBank/DDBJ databases">
        <title>Phytopthora megakarya and P. palmivora, two closely related causual agents of cacao black pod achieved similar genome size and gene model numbers by different mechanisms.</title>
        <authorList>
            <person name="Ali S."/>
            <person name="Shao J."/>
            <person name="Larry D.J."/>
            <person name="Kronmiller B."/>
            <person name="Shen D."/>
            <person name="Strem M.D."/>
            <person name="Melnick R.L."/>
            <person name="Guiltinan M.J."/>
            <person name="Tyler B.M."/>
            <person name="Meinhardt L.W."/>
            <person name="Bailey B.A."/>
        </authorList>
    </citation>
    <scope>NUCLEOTIDE SEQUENCE [LARGE SCALE GENOMIC DNA]</scope>
    <source>
        <strain evidence="7">zdho120</strain>
    </source>
</reference>
<comment type="caution">
    <text evidence="6">The sequence shown here is derived from an EMBL/GenBank/DDBJ whole genome shotgun (WGS) entry which is preliminary data.</text>
</comment>
<comment type="subcellular location">
    <subcellularLocation>
        <location evidence="1 5">Secreted</location>
    </subcellularLocation>
</comment>
<feature type="signal peptide" evidence="5">
    <location>
        <begin position="1"/>
        <end position="21"/>
    </location>
</feature>
<feature type="chain" id="PRO_5041014205" description="RxLR effector protein" evidence="5">
    <location>
        <begin position="22"/>
        <end position="146"/>
    </location>
</feature>
<organism evidence="6 7">
    <name type="scientific">Phytophthora megakarya</name>
    <dbReference type="NCBI Taxonomy" id="4795"/>
    <lineage>
        <taxon>Eukaryota</taxon>
        <taxon>Sar</taxon>
        <taxon>Stramenopiles</taxon>
        <taxon>Oomycota</taxon>
        <taxon>Peronosporomycetes</taxon>
        <taxon>Peronosporales</taxon>
        <taxon>Peronosporaceae</taxon>
        <taxon>Phytophthora</taxon>
    </lineage>
</organism>
<name>A0A225UW34_9STRA</name>
<evidence type="ECO:0000313" key="7">
    <source>
        <dbReference type="Proteomes" id="UP000198211"/>
    </source>
</evidence>
<sequence>MRLLLLVLLAAIITLCSSISALPTTSNLAKVSQSSSVGLAQPTANDIRHLRDGTDAEISNEERGIISSIKEVIRRIATAIQNKLNDLQGKLLNWFYFELYKEGITPEQLNAYISTKRKPKKYDIVKNGYPDWYKMKTKLDEANGYL</sequence>
<evidence type="ECO:0000256" key="2">
    <source>
        <dbReference type="ARBA" id="ARBA00010400"/>
    </source>
</evidence>
<gene>
    <name evidence="6" type="ORF">PHMEG_00032527</name>
</gene>
<evidence type="ECO:0000256" key="1">
    <source>
        <dbReference type="ARBA" id="ARBA00004613"/>
    </source>
</evidence>
<evidence type="ECO:0000256" key="5">
    <source>
        <dbReference type="RuleBase" id="RU367124"/>
    </source>
</evidence>
<comment type="domain">
    <text evidence="5">The RxLR-dEER motif acts to carry the protein into the host cell cytoplasm through binding to cell surface phosphatidylinositol-3-phosphate.</text>
</comment>
<keyword evidence="3 5" id="KW-0964">Secreted</keyword>
<accession>A0A225UW34</accession>
<dbReference type="Proteomes" id="UP000198211">
    <property type="component" value="Unassembled WGS sequence"/>
</dbReference>
<protein>
    <recommendedName>
        <fullName evidence="5">RxLR effector protein</fullName>
    </recommendedName>
</protein>
<comment type="similarity">
    <text evidence="2 5">Belongs to the RxLR effector family.</text>
</comment>
<dbReference type="Pfam" id="PF16810">
    <property type="entry name" value="RXLR"/>
    <property type="match status" value="1"/>
</dbReference>
<dbReference type="GO" id="GO:0005576">
    <property type="term" value="C:extracellular region"/>
    <property type="evidence" value="ECO:0007669"/>
    <property type="project" value="UniProtKB-SubCell"/>
</dbReference>
<evidence type="ECO:0000256" key="4">
    <source>
        <dbReference type="ARBA" id="ARBA00022729"/>
    </source>
</evidence>
<dbReference type="AlphaFoldDB" id="A0A225UW34"/>
<keyword evidence="4 5" id="KW-0732">Signal</keyword>
<evidence type="ECO:0000313" key="6">
    <source>
        <dbReference type="EMBL" id="OWY97037.1"/>
    </source>
</evidence>
<comment type="function">
    <text evidence="5">Effector that suppresses plant defense responses during pathogen infection.</text>
</comment>
<dbReference type="InterPro" id="IPR031825">
    <property type="entry name" value="RXLR"/>
</dbReference>
<keyword evidence="7" id="KW-1185">Reference proteome</keyword>